<reference evidence="2 3" key="1">
    <citation type="submission" date="2020-06" db="EMBL/GenBank/DDBJ databases">
        <authorList>
            <person name="Grouzdev D.S."/>
        </authorList>
    </citation>
    <scope>NUCLEOTIDE SEQUENCE [LARGE SCALE GENOMIC DNA]</scope>
    <source>
        <strain evidence="2 3">HO-A22</strain>
    </source>
</reference>
<sequence length="65" mass="7377">MLFELSTPGTIGRNAASGASDRNDLKNRCPDGAPDDLDANHFILVERQKEWRRLGNNPPEKRRCR</sequence>
<organism evidence="2 3">
    <name type="scientific">Ensifer oleiphilus</name>
    <dbReference type="NCBI Taxonomy" id="2742698"/>
    <lineage>
        <taxon>Bacteria</taxon>
        <taxon>Pseudomonadati</taxon>
        <taxon>Pseudomonadota</taxon>
        <taxon>Alphaproteobacteria</taxon>
        <taxon>Hyphomicrobiales</taxon>
        <taxon>Rhizobiaceae</taxon>
        <taxon>Sinorhizobium/Ensifer group</taxon>
        <taxon>Ensifer</taxon>
    </lineage>
</organism>
<protein>
    <submittedName>
        <fullName evidence="2">Uncharacterized protein</fullName>
    </submittedName>
</protein>
<dbReference type="EMBL" id="JABWDU010000003">
    <property type="protein sequence ID" value="NVD39987.1"/>
    <property type="molecule type" value="Genomic_DNA"/>
</dbReference>
<accession>A0A7Y6Q6I9</accession>
<evidence type="ECO:0000313" key="2">
    <source>
        <dbReference type="EMBL" id="NVD39987.1"/>
    </source>
</evidence>
<evidence type="ECO:0000313" key="3">
    <source>
        <dbReference type="Proteomes" id="UP000520198"/>
    </source>
</evidence>
<evidence type="ECO:0000256" key="1">
    <source>
        <dbReference type="SAM" id="MobiDB-lite"/>
    </source>
</evidence>
<proteinExistence type="predicted"/>
<dbReference type="Proteomes" id="UP000520198">
    <property type="component" value="Unassembled WGS sequence"/>
</dbReference>
<name>A0A7Y6Q6I9_9HYPH</name>
<gene>
    <name evidence="2" type="ORF">HT585_14065</name>
</gene>
<dbReference type="RefSeq" id="WP_176353530.1">
    <property type="nucleotide sequence ID" value="NZ_JABWDU010000003.1"/>
</dbReference>
<dbReference type="AlphaFoldDB" id="A0A7Y6Q6I9"/>
<keyword evidence="3" id="KW-1185">Reference proteome</keyword>
<comment type="caution">
    <text evidence="2">The sequence shown here is derived from an EMBL/GenBank/DDBJ whole genome shotgun (WGS) entry which is preliminary data.</text>
</comment>
<feature type="region of interest" description="Disordered" evidence="1">
    <location>
        <begin position="1"/>
        <end position="37"/>
    </location>
</feature>